<protein>
    <submittedName>
        <fullName evidence="2">Uncharacterized protein</fullName>
    </submittedName>
</protein>
<keyword evidence="3" id="KW-1185">Reference proteome</keyword>
<gene>
    <name evidence="2" type="ORF">SAMN04324258_0056</name>
</gene>
<dbReference type="Proteomes" id="UP000189777">
    <property type="component" value="Unassembled WGS sequence"/>
</dbReference>
<sequence length="150" mass="15888">MRHGTRRTLAAAAVGAAGLGLLGTTAATAAPATTAASWNDYGASWNDPNDAGGISVYEKTVKYSNSESVMAQFIANGEHLTIWDDHDNDRKAIVKLWVGKSGPAVFYAKGDNTETRFNLSYDEGQTVKIQVCTSTSSQAQCSSGTHRGRS</sequence>
<evidence type="ECO:0000313" key="3">
    <source>
        <dbReference type="Proteomes" id="UP000189777"/>
    </source>
</evidence>
<dbReference type="OrthoDB" id="5204489at2"/>
<evidence type="ECO:0000256" key="1">
    <source>
        <dbReference type="SAM" id="SignalP"/>
    </source>
</evidence>
<evidence type="ECO:0000313" key="2">
    <source>
        <dbReference type="EMBL" id="SKC34935.1"/>
    </source>
</evidence>
<dbReference type="STRING" id="526729.SAMN04324258_0056"/>
<reference evidence="2 3" key="1">
    <citation type="submission" date="2017-02" db="EMBL/GenBank/DDBJ databases">
        <authorList>
            <person name="Peterson S.W."/>
        </authorList>
    </citation>
    <scope>NUCLEOTIDE SEQUENCE [LARGE SCALE GENOMIC DNA]</scope>
    <source>
        <strain evidence="2 3">DSM 21481</strain>
    </source>
</reference>
<name>A0A1T5I6Z5_9MICO</name>
<dbReference type="RefSeq" id="WP_079569471.1">
    <property type="nucleotide sequence ID" value="NZ_FUZQ01000001.1"/>
</dbReference>
<feature type="chain" id="PRO_5012436912" evidence="1">
    <location>
        <begin position="30"/>
        <end position="150"/>
    </location>
</feature>
<dbReference type="EMBL" id="FUZQ01000001">
    <property type="protein sequence ID" value="SKC34935.1"/>
    <property type="molecule type" value="Genomic_DNA"/>
</dbReference>
<accession>A0A1T5I6Z5</accession>
<dbReference type="AlphaFoldDB" id="A0A1T5I6Z5"/>
<keyword evidence="1" id="KW-0732">Signal</keyword>
<dbReference type="InterPro" id="IPR006311">
    <property type="entry name" value="TAT_signal"/>
</dbReference>
<proteinExistence type="predicted"/>
<feature type="signal peptide" evidence="1">
    <location>
        <begin position="1"/>
        <end position="29"/>
    </location>
</feature>
<dbReference type="PROSITE" id="PS51318">
    <property type="entry name" value="TAT"/>
    <property type="match status" value="1"/>
</dbReference>
<organism evidence="2 3">
    <name type="scientific">Krasilnikoviella flava</name>
    <dbReference type="NCBI Taxonomy" id="526729"/>
    <lineage>
        <taxon>Bacteria</taxon>
        <taxon>Bacillati</taxon>
        <taxon>Actinomycetota</taxon>
        <taxon>Actinomycetes</taxon>
        <taxon>Micrococcales</taxon>
        <taxon>Promicromonosporaceae</taxon>
        <taxon>Krasilnikoviella</taxon>
    </lineage>
</organism>